<evidence type="ECO:0000313" key="1">
    <source>
        <dbReference type="EMBL" id="OGH67052.1"/>
    </source>
</evidence>
<sequence>MDQKKLSLILFDFHNVLSQDRFYTTLIDTHPEVYKKIVETLFFPEGYKLISQWMRGELSYKDIHKIIAPVVGLSAAFLDEALVESIKKIELNEKILEFSQKMRSLGIKVAILTDNMDVFTEIYIPYVGLDKKFDKIFSSACQKKLKLDNNSEFIFDAILEMNSTPENTLFIDDCIDNGDLFKEAGGIFYQYDNYIEGHSKFIIWFCNNFPFFSNKIYVN</sequence>
<proteinExistence type="predicted"/>
<protein>
    <recommendedName>
        <fullName evidence="3">FCP1 homology domain-containing protein</fullName>
    </recommendedName>
</protein>
<organism evidence="1 2">
    <name type="scientific">Candidatus Magasanikbacteria bacterium RIFCSPHIGHO2_02_FULL_41_13</name>
    <dbReference type="NCBI Taxonomy" id="1798676"/>
    <lineage>
        <taxon>Bacteria</taxon>
        <taxon>Candidatus Magasanikiibacteriota</taxon>
    </lineage>
</organism>
<dbReference type="STRING" id="1798676.A3B90_00485"/>
<dbReference type="Gene3D" id="3.40.50.1000">
    <property type="entry name" value="HAD superfamily/HAD-like"/>
    <property type="match status" value="1"/>
</dbReference>
<dbReference type="PANTHER" id="PTHR43611:SF3">
    <property type="entry name" value="FLAVIN MONONUCLEOTIDE HYDROLASE 1, CHLOROPLATIC"/>
    <property type="match status" value="1"/>
</dbReference>
<dbReference type="SUPFAM" id="SSF56784">
    <property type="entry name" value="HAD-like"/>
    <property type="match status" value="1"/>
</dbReference>
<dbReference type="InterPro" id="IPR023214">
    <property type="entry name" value="HAD_sf"/>
</dbReference>
<dbReference type="InterPro" id="IPR036412">
    <property type="entry name" value="HAD-like_sf"/>
</dbReference>
<dbReference type="Proteomes" id="UP000178742">
    <property type="component" value="Unassembled WGS sequence"/>
</dbReference>
<gene>
    <name evidence="1" type="ORF">A3B90_00485</name>
</gene>
<reference evidence="1 2" key="1">
    <citation type="journal article" date="2016" name="Nat. Commun.">
        <title>Thousands of microbial genomes shed light on interconnected biogeochemical processes in an aquifer system.</title>
        <authorList>
            <person name="Anantharaman K."/>
            <person name="Brown C.T."/>
            <person name="Hug L.A."/>
            <person name="Sharon I."/>
            <person name="Castelle C.J."/>
            <person name="Probst A.J."/>
            <person name="Thomas B.C."/>
            <person name="Singh A."/>
            <person name="Wilkins M.J."/>
            <person name="Karaoz U."/>
            <person name="Brodie E.L."/>
            <person name="Williams K.H."/>
            <person name="Hubbard S.S."/>
            <person name="Banfield J.F."/>
        </authorList>
    </citation>
    <scope>NUCLEOTIDE SEQUENCE [LARGE SCALE GENOMIC DNA]</scope>
</reference>
<dbReference type="EMBL" id="MFPX01000007">
    <property type="protein sequence ID" value="OGH67052.1"/>
    <property type="molecule type" value="Genomic_DNA"/>
</dbReference>
<dbReference type="Pfam" id="PF00702">
    <property type="entry name" value="Hydrolase"/>
    <property type="match status" value="1"/>
</dbReference>
<comment type="caution">
    <text evidence="1">The sequence shown here is derived from an EMBL/GenBank/DDBJ whole genome shotgun (WGS) entry which is preliminary data.</text>
</comment>
<name>A0A1F6M5Y2_9BACT</name>
<dbReference type="AlphaFoldDB" id="A0A1F6M5Y2"/>
<accession>A0A1F6M5Y2</accession>
<evidence type="ECO:0008006" key="3">
    <source>
        <dbReference type="Google" id="ProtNLM"/>
    </source>
</evidence>
<evidence type="ECO:0000313" key="2">
    <source>
        <dbReference type="Proteomes" id="UP000178742"/>
    </source>
</evidence>
<dbReference type="PANTHER" id="PTHR43611">
    <property type="entry name" value="ALPHA-D-GLUCOSE 1-PHOSPHATE PHOSPHATASE"/>
    <property type="match status" value="1"/>
</dbReference>